<keyword evidence="12" id="KW-1185">Reference proteome</keyword>
<keyword evidence="6 9" id="KW-0411">Iron-sulfur</keyword>
<keyword evidence="2 9" id="KW-0479">Metal-binding</keyword>
<dbReference type="GO" id="GO:0051536">
    <property type="term" value="F:iron-sulfur cluster binding"/>
    <property type="evidence" value="ECO:0007669"/>
    <property type="project" value="UniProtKB-KW"/>
</dbReference>
<dbReference type="GO" id="GO:0004527">
    <property type="term" value="F:exonuclease activity"/>
    <property type="evidence" value="ECO:0007669"/>
    <property type="project" value="UniProtKB-KW"/>
</dbReference>
<evidence type="ECO:0000256" key="4">
    <source>
        <dbReference type="ARBA" id="ARBA00022839"/>
    </source>
</evidence>
<dbReference type="GO" id="GO:0046872">
    <property type="term" value="F:metal ion binding"/>
    <property type="evidence" value="ECO:0007669"/>
    <property type="project" value="UniProtKB-KW"/>
</dbReference>
<dbReference type="OrthoDB" id="42881at2157"/>
<accession>A0A142CXH9</accession>
<keyword evidence="3 9" id="KW-0378">Hydrolase</keyword>
<dbReference type="PANTHER" id="PTHR37168:SF2">
    <property type="entry name" value="CRISPR-ASSOCIATED EXONUCLEASE CAS4"/>
    <property type="match status" value="1"/>
</dbReference>
<dbReference type="InterPro" id="IPR011604">
    <property type="entry name" value="PDDEXK-like_dom_sf"/>
</dbReference>
<evidence type="ECO:0000313" key="11">
    <source>
        <dbReference type="EMBL" id="AMQ19481.1"/>
    </source>
</evidence>
<evidence type="ECO:0000256" key="2">
    <source>
        <dbReference type="ARBA" id="ARBA00022723"/>
    </source>
</evidence>
<dbReference type="InterPro" id="IPR013343">
    <property type="entry name" value="CRISPR-assoc_prot_Cas4"/>
</dbReference>
<dbReference type="EC" id="3.1.12.1" evidence="9"/>
<evidence type="ECO:0000256" key="6">
    <source>
        <dbReference type="ARBA" id="ARBA00023014"/>
    </source>
</evidence>
<dbReference type="Gene3D" id="3.90.320.10">
    <property type="match status" value="1"/>
</dbReference>
<keyword evidence="8 9" id="KW-0464">Manganese</keyword>
<protein>
    <recommendedName>
        <fullName evidence="9">CRISPR-associated exonuclease Cas4</fullName>
        <ecNumber evidence="9">3.1.12.1</ecNumber>
    </recommendedName>
</protein>
<keyword evidence="7 9" id="KW-0051">Antiviral defense</keyword>
<sequence>MVQYYFACRRELWFFSRGLNFDFDNDDMLIGRMIHGDAYERDWREVLLEGAKLDVVRKRDGLQVIEVKKSSKLEEPARWQLKYYLYLLRKAGMKAKGLVSYPREGTAEEVELTEDDVETLENAFRGIEKVISLESPPRAERKPYCKRCAYRDFCWV</sequence>
<gene>
    <name evidence="11" type="ORF">A0127_00210</name>
</gene>
<organism evidence="11 12">
    <name type="scientific">Thermococcus peptonophilus</name>
    <dbReference type="NCBI Taxonomy" id="53952"/>
    <lineage>
        <taxon>Archaea</taxon>
        <taxon>Methanobacteriati</taxon>
        <taxon>Methanobacteriota</taxon>
        <taxon>Thermococci</taxon>
        <taxon>Thermococcales</taxon>
        <taxon>Thermococcaceae</taxon>
        <taxon>Thermococcus</taxon>
    </lineage>
</organism>
<evidence type="ECO:0000259" key="10">
    <source>
        <dbReference type="Pfam" id="PF01930"/>
    </source>
</evidence>
<evidence type="ECO:0000256" key="9">
    <source>
        <dbReference type="RuleBase" id="RU365022"/>
    </source>
</evidence>
<dbReference type="KEGG" id="tpep:A0127_00210"/>
<name>A0A142CXH9_9EURY</name>
<evidence type="ECO:0000256" key="5">
    <source>
        <dbReference type="ARBA" id="ARBA00023004"/>
    </source>
</evidence>
<dbReference type="PANTHER" id="PTHR37168">
    <property type="entry name" value="CRISPR-ASSOCIATED EXONUCLEASE CAS4"/>
    <property type="match status" value="1"/>
</dbReference>
<keyword evidence="1 9" id="KW-0540">Nuclease</keyword>
<comment type="similarity">
    <text evidence="9">Belongs to the CRISPR-associated exonuclease Cas4 family.</text>
</comment>
<dbReference type="STRING" id="53952.A0127_00210"/>
<dbReference type="EMBL" id="CP014750">
    <property type="protein sequence ID" value="AMQ19481.1"/>
    <property type="molecule type" value="Genomic_DNA"/>
</dbReference>
<dbReference type="Pfam" id="PF01930">
    <property type="entry name" value="Cas_Cas4"/>
    <property type="match status" value="1"/>
</dbReference>
<reference evidence="12" key="1">
    <citation type="submission" date="2016-03" db="EMBL/GenBank/DDBJ databases">
        <authorList>
            <person name="Oger P.M."/>
        </authorList>
    </citation>
    <scope>NUCLEOTIDE SEQUENCE [LARGE SCALE GENOMIC DNA]</scope>
    <source>
        <strain evidence="12">OG-1</strain>
    </source>
</reference>
<evidence type="ECO:0000256" key="8">
    <source>
        <dbReference type="ARBA" id="ARBA00023211"/>
    </source>
</evidence>
<comment type="function">
    <text evidence="9">CRISPR (clustered regularly interspaced short palindromic repeat) is an adaptive immune system that provides protection against mobile genetic elements (viruses, transposable elements and conjugative plasmids). CRISPR clusters contain sequences complementary to antecedent mobile elements and target invading nucleic acids. CRISPR clusters are transcribed and processed into CRISPR RNA (crRNA).</text>
</comment>
<feature type="domain" description="DUF83" evidence="10">
    <location>
        <begin position="1"/>
        <end position="155"/>
    </location>
</feature>
<dbReference type="AlphaFoldDB" id="A0A142CXH9"/>
<dbReference type="InterPro" id="IPR022765">
    <property type="entry name" value="Dna2/Cas4_DUF83"/>
</dbReference>
<evidence type="ECO:0000256" key="1">
    <source>
        <dbReference type="ARBA" id="ARBA00022722"/>
    </source>
</evidence>
<dbReference type="NCBIfam" id="TIGR00372">
    <property type="entry name" value="cas4"/>
    <property type="match status" value="1"/>
</dbReference>
<dbReference type="GO" id="GO:0051607">
    <property type="term" value="P:defense response to virus"/>
    <property type="evidence" value="ECO:0007669"/>
    <property type="project" value="UniProtKB-KW"/>
</dbReference>
<evidence type="ECO:0000256" key="3">
    <source>
        <dbReference type="ARBA" id="ARBA00022801"/>
    </source>
</evidence>
<evidence type="ECO:0000313" key="12">
    <source>
        <dbReference type="Proteomes" id="UP000073604"/>
    </source>
</evidence>
<dbReference type="Proteomes" id="UP000073604">
    <property type="component" value="Chromosome"/>
</dbReference>
<keyword evidence="4 9" id="KW-0269">Exonuclease</keyword>
<comment type="cofactor">
    <cofactor evidence="9">
        <name>iron-sulfur cluster</name>
        <dbReference type="ChEBI" id="CHEBI:30408"/>
    </cofactor>
</comment>
<comment type="cofactor">
    <cofactor evidence="9">
        <name>Mg(2+)</name>
        <dbReference type="ChEBI" id="CHEBI:18420"/>
    </cofactor>
    <cofactor evidence="9">
        <name>Mn(2+)</name>
        <dbReference type="ChEBI" id="CHEBI:29035"/>
    </cofactor>
    <text evidence="9">Mg(2+) or Mn(2+) required for ssDNA cleavage activity.</text>
</comment>
<proteinExistence type="inferred from homology"/>
<keyword evidence="5 9" id="KW-0408">Iron</keyword>
<evidence type="ECO:0000256" key="7">
    <source>
        <dbReference type="ARBA" id="ARBA00023118"/>
    </source>
</evidence>